<evidence type="ECO:0000313" key="1">
    <source>
        <dbReference type="EMBL" id="NVM94532.1"/>
    </source>
</evidence>
<dbReference type="AlphaFoldDB" id="A0A7Y7IFJ0"/>
<keyword evidence="2" id="KW-1185">Reference proteome</keyword>
<comment type="caution">
    <text evidence="1">The sequence shown here is derived from an EMBL/GenBank/DDBJ whole genome shotgun (WGS) entry which is preliminary data.</text>
</comment>
<reference evidence="1 2" key="1">
    <citation type="submission" date="2020-02" db="EMBL/GenBank/DDBJ databases">
        <title>Genome sequence of strain AETb3-4.</title>
        <authorList>
            <person name="Gao J."/>
            <person name="Zhang X."/>
        </authorList>
    </citation>
    <scope>NUCLEOTIDE SEQUENCE [LARGE SCALE GENOMIC DNA]</scope>
    <source>
        <strain evidence="1 2">AETb3-4</strain>
    </source>
</reference>
<dbReference type="RefSeq" id="WP_176634259.1">
    <property type="nucleotide sequence ID" value="NZ_JAAMFM010000006.1"/>
</dbReference>
<dbReference type="Proteomes" id="UP000543556">
    <property type="component" value="Unassembled WGS sequence"/>
</dbReference>
<name>A0A7Y7IFJ0_9MICC</name>
<accession>A0A7Y7IFJ0</accession>
<gene>
    <name evidence="1" type="ORF">G6034_06345</name>
</gene>
<organism evidence="1 2">
    <name type="scientific">Arthrobacter wenxiniae</name>
    <dbReference type="NCBI Taxonomy" id="2713570"/>
    <lineage>
        <taxon>Bacteria</taxon>
        <taxon>Bacillati</taxon>
        <taxon>Actinomycetota</taxon>
        <taxon>Actinomycetes</taxon>
        <taxon>Micrococcales</taxon>
        <taxon>Micrococcaceae</taxon>
        <taxon>Arthrobacter</taxon>
    </lineage>
</organism>
<evidence type="ECO:0000313" key="2">
    <source>
        <dbReference type="Proteomes" id="UP000543556"/>
    </source>
</evidence>
<dbReference type="EMBL" id="JAAMFM010000006">
    <property type="protein sequence ID" value="NVM94532.1"/>
    <property type="molecule type" value="Genomic_DNA"/>
</dbReference>
<sequence length="45" mass="4549">MTSLVQDAGHPRRFVGTVESAGAGTTIVDDITFAARCGPLGRGGC</sequence>
<proteinExistence type="predicted"/>
<protein>
    <submittedName>
        <fullName evidence="1">Uncharacterized protein</fullName>
    </submittedName>
</protein>